<evidence type="ECO:0000256" key="5">
    <source>
        <dbReference type="ARBA" id="ARBA00023136"/>
    </source>
</evidence>
<protein>
    <submittedName>
        <fullName evidence="7">Uncharacterized protein</fullName>
    </submittedName>
</protein>
<evidence type="ECO:0000256" key="1">
    <source>
        <dbReference type="ARBA" id="ARBA00004141"/>
    </source>
</evidence>
<dbReference type="AlphaFoldDB" id="A0AA38FE29"/>
<dbReference type="Pfam" id="PF14802">
    <property type="entry name" value="TMEM192"/>
    <property type="match status" value="1"/>
</dbReference>
<evidence type="ECO:0000256" key="4">
    <source>
        <dbReference type="ARBA" id="ARBA00022989"/>
    </source>
</evidence>
<sequence>FIDSLREVPLFGHHQPASTLGGLLYCIFLGAFAVVVASASWIFSSMSSLLPALLSSGNTILLIVTGFLQHYLVYQVKKERMQGFYIFSQKLKPIVHLPFSAVSYGTAIILLIIAWQPILRIAGISISTMIRIVIFAEIIWAGASVGLYIWCMRRHNSLDMQPDVTRSLYSSLQPSNSLEELRYGDAGRLAEQQTALLQYQRENLHYLSEEILRLQECLSKYERSENGTTLQVDVVHLLAAREQELRALSAERDQLHSELHLARSLIEERDSEIQQTRMINDQYVLENDRLRDIIREWSTTAAK</sequence>
<comment type="caution">
    <text evidence="7">The sequence shown here is derived from an EMBL/GenBank/DDBJ whole genome shotgun (WGS) entry which is preliminary data.</text>
</comment>
<evidence type="ECO:0000256" key="2">
    <source>
        <dbReference type="ARBA" id="ARBA00006314"/>
    </source>
</evidence>
<feature type="transmembrane region" description="Helical" evidence="6">
    <location>
        <begin position="20"/>
        <end position="43"/>
    </location>
</feature>
<dbReference type="InterPro" id="IPR029399">
    <property type="entry name" value="TMEM192"/>
</dbReference>
<comment type="subcellular location">
    <subcellularLocation>
        <location evidence="1">Membrane</location>
        <topology evidence="1">Multi-pass membrane protein</topology>
    </subcellularLocation>
</comment>
<accession>A0AA38FE29</accession>
<dbReference type="OMA" id="EVICAEC"/>
<evidence type="ECO:0000313" key="8">
    <source>
        <dbReference type="Proteomes" id="UP000824469"/>
    </source>
</evidence>
<dbReference type="GO" id="GO:0005765">
    <property type="term" value="C:lysosomal membrane"/>
    <property type="evidence" value="ECO:0007669"/>
    <property type="project" value="TreeGrafter"/>
</dbReference>
<feature type="non-terminal residue" evidence="7">
    <location>
        <position position="303"/>
    </location>
</feature>
<evidence type="ECO:0000256" key="6">
    <source>
        <dbReference type="SAM" id="Phobius"/>
    </source>
</evidence>
<reference evidence="7 8" key="1">
    <citation type="journal article" date="2021" name="Nat. Plants">
        <title>The Taxus genome provides insights into paclitaxel biosynthesis.</title>
        <authorList>
            <person name="Xiong X."/>
            <person name="Gou J."/>
            <person name="Liao Q."/>
            <person name="Li Y."/>
            <person name="Zhou Q."/>
            <person name="Bi G."/>
            <person name="Li C."/>
            <person name="Du R."/>
            <person name="Wang X."/>
            <person name="Sun T."/>
            <person name="Guo L."/>
            <person name="Liang H."/>
            <person name="Lu P."/>
            <person name="Wu Y."/>
            <person name="Zhang Z."/>
            <person name="Ro D.K."/>
            <person name="Shang Y."/>
            <person name="Huang S."/>
            <person name="Yan J."/>
        </authorList>
    </citation>
    <scope>NUCLEOTIDE SEQUENCE [LARGE SCALE GENOMIC DNA]</scope>
    <source>
        <strain evidence="7">Ta-2019</strain>
    </source>
</reference>
<keyword evidence="4 6" id="KW-1133">Transmembrane helix</keyword>
<keyword evidence="8" id="KW-1185">Reference proteome</keyword>
<name>A0AA38FE29_TAXCH</name>
<organism evidence="7 8">
    <name type="scientific">Taxus chinensis</name>
    <name type="common">Chinese yew</name>
    <name type="synonym">Taxus wallichiana var. chinensis</name>
    <dbReference type="NCBI Taxonomy" id="29808"/>
    <lineage>
        <taxon>Eukaryota</taxon>
        <taxon>Viridiplantae</taxon>
        <taxon>Streptophyta</taxon>
        <taxon>Embryophyta</taxon>
        <taxon>Tracheophyta</taxon>
        <taxon>Spermatophyta</taxon>
        <taxon>Pinopsida</taxon>
        <taxon>Pinidae</taxon>
        <taxon>Conifers II</taxon>
        <taxon>Cupressales</taxon>
        <taxon>Taxaceae</taxon>
        <taxon>Taxus</taxon>
    </lineage>
</organism>
<dbReference type="EMBL" id="JAHRHJ020000010">
    <property type="protein sequence ID" value="KAH9298570.1"/>
    <property type="molecule type" value="Genomic_DNA"/>
</dbReference>
<dbReference type="Proteomes" id="UP000824469">
    <property type="component" value="Unassembled WGS sequence"/>
</dbReference>
<evidence type="ECO:0000256" key="3">
    <source>
        <dbReference type="ARBA" id="ARBA00022692"/>
    </source>
</evidence>
<dbReference type="PANTHER" id="PTHR31592:SF1">
    <property type="entry name" value="TRANSMEMBRANE PROTEIN 192"/>
    <property type="match status" value="1"/>
</dbReference>
<feature type="transmembrane region" description="Helical" evidence="6">
    <location>
        <begin position="49"/>
        <end position="73"/>
    </location>
</feature>
<feature type="non-terminal residue" evidence="7">
    <location>
        <position position="1"/>
    </location>
</feature>
<proteinExistence type="inferred from homology"/>
<dbReference type="GO" id="GO:0005770">
    <property type="term" value="C:late endosome"/>
    <property type="evidence" value="ECO:0007669"/>
    <property type="project" value="TreeGrafter"/>
</dbReference>
<feature type="transmembrane region" description="Helical" evidence="6">
    <location>
        <begin position="121"/>
        <end position="150"/>
    </location>
</feature>
<keyword evidence="3 6" id="KW-0812">Transmembrane</keyword>
<evidence type="ECO:0000313" key="7">
    <source>
        <dbReference type="EMBL" id="KAH9298570.1"/>
    </source>
</evidence>
<comment type="similarity">
    <text evidence="2">Belongs to the TMEM192 family.</text>
</comment>
<feature type="transmembrane region" description="Helical" evidence="6">
    <location>
        <begin position="94"/>
        <end position="115"/>
    </location>
</feature>
<gene>
    <name evidence="7" type="ORF">KI387_030252</name>
</gene>
<keyword evidence="5 6" id="KW-0472">Membrane</keyword>
<dbReference type="PANTHER" id="PTHR31592">
    <property type="entry name" value="TRANSMEMBRANE PROTEIN 192"/>
    <property type="match status" value="1"/>
</dbReference>